<evidence type="ECO:0000313" key="4">
    <source>
        <dbReference type="Proteomes" id="UP000436692"/>
    </source>
</evidence>
<gene>
    <name evidence="3" type="ORF">GOZ95_05665</name>
</gene>
<comment type="caution">
    <text evidence="3">The sequence shown here is derived from an EMBL/GenBank/DDBJ whole genome shotgun (WGS) entry which is preliminary data.</text>
</comment>
<proteinExistence type="inferred from homology"/>
<dbReference type="SUPFAM" id="SSF51735">
    <property type="entry name" value="NAD(P)-binding Rossmann-fold domains"/>
    <property type="match status" value="1"/>
</dbReference>
<evidence type="ECO:0000313" key="3">
    <source>
        <dbReference type="EMBL" id="MUZ56951.1"/>
    </source>
</evidence>
<sequence>MTSLTGRRGLVVGGSTGIGRAIADAWSEAGMDVLVLSRSRPREQGKLRWSAIDLADQVSAISVLEEASREPLHAVSFAAVHYGDRRTRFSETPLSQWRQQLEVNLNGMWLTLATTLPALRKSGPGLFLNVSSEVVFNGGPGRAGYAATKTGCASLLESVYQEENPDEVRIVSVLPAGMVDSPGIRRRRPADFDYSEYMRPDCFRSIAVELAETVGEHYHGDSLIVEGDGSWHSVRKGVPTSQTDRSRM</sequence>
<accession>A0AAE4WAI2</accession>
<evidence type="ECO:0000256" key="1">
    <source>
        <dbReference type="ARBA" id="ARBA00006484"/>
    </source>
</evidence>
<dbReference type="InterPro" id="IPR002347">
    <property type="entry name" value="SDR_fam"/>
</dbReference>
<dbReference type="PRINTS" id="PR00081">
    <property type="entry name" value="GDHRDH"/>
</dbReference>
<dbReference type="RefSeq" id="WP_081341718.1">
    <property type="nucleotide sequence ID" value="NZ_JABAEH010000092.1"/>
</dbReference>
<reference evidence="3 4" key="1">
    <citation type="submission" date="2019-12" db="EMBL/GenBank/DDBJ databases">
        <title>Whole-genome sequencing of Allorhizobium vitis.</title>
        <authorList>
            <person name="Gan H.M."/>
            <person name="Szegedi E."/>
            <person name="Burr T."/>
            <person name="Savka M.A."/>
        </authorList>
    </citation>
    <scope>NUCLEOTIDE SEQUENCE [LARGE SCALE GENOMIC DNA]</scope>
    <source>
        <strain evidence="3 4">CG989</strain>
    </source>
</reference>
<dbReference type="Proteomes" id="UP000436692">
    <property type="component" value="Unassembled WGS sequence"/>
</dbReference>
<dbReference type="AlphaFoldDB" id="A0AAE4WAI2"/>
<dbReference type="EMBL" id="WPHM01000002">
    <property type="protein sequence ID" value="MUZ56951.1"/>
    <property type="molecule type" value="Genomic_DNA"/>
</dbReference>
<comment type="similarity">
    <text evidence="1">Belongs to the short-chain dehydrogenases/reductases (SDR) family.</text>
</comment>
<name>A0AAE4WAI2_AGRVI</name>
<dbReference type="PANTHER" id="PTHR24321:SF8">
    <property type="entry name" value="ESTRADIOL 17-BETA-DEHYDROGENASE 8-RELATED"/>
    <property type="match status" value="1"/>
</dbReference>
<dbReference type="GO" id="GO:0016491">
    <property type="term" value="F:oxidoreductase activity"/>
    <property type="evidence" value="ECO:0007669"/>
    <property type="project" value="UniProtKB-KW"/>
</dbReference>
<dbReference type="CDD" id="cd05233">
    <property type="entry name" value="SDR_c"/>
    <property type="match status" value="1"/>
</dbReference>
<dbReference type="Pfam" id="PF00106">
    <property type="entry name" value="adh_short"/>
    <property type="match status" value="1"/>
</dbReference>
<organism evidence="3 4">
    <name type="scientific">Agrobacterium vitis</name>
    <name type="common">Rhizobium vitis</name>
    <dbReference type="NCBI Taxonomy" id="373"/>
    <lineage>
        <taxon>Bacteria</taxon>
        <taxon>Pseudomonadati</taxon>
        <taxon>Pseudomonadota</taxon>
        <taxon>Alphaproteobacteria</taxon>
        <taxon>Hyphomicrobiales</taxon>
        <taxon>Rhizobiaceae</taxon>
        <taxon>Rhizobium/Agrobacterium group</taxon>
        <taxon>Agrobacterium</taxon>
    </lineage>
</organism>
<evidence type="ECO:0000256" key="2">
    <source>
        <dbReference type="ARBA" id="ARBA00023002"/>
    </source>
</evidence>
<dbReference type="Gene3D" id="3.40.50.720">
    <property type="entry name" value="NAD(P)-binding Rossmann-like Domain"/>
    <property type="match status" value="1"/>
</dbReference>
<dbReference type="PANTHER" id="PTHR24321">
    <property type="entry name" value="DEHYDROGENASES, SHORT CHAIN"/>
    <property type="match status" value="1"/>
</dbReference>
<protein>
    <submittedName>
        <fullName evidence="3">SDR family NAD(P)-dependent oxidoreductase</fullName>
    </submittedName>
</protein>
<dbReference type="InterPro" id="IPR036291">
    <property type="entry name" value="NAD(P)-bd_dom_sf"/>
</dbReference>
<keyword evidence="2" id="KW-0560">Oxidoreductase</keyword>